<evidence type="ECO:0000259" key="8">
    <source>
        <dbReference type="Pfam" id="PF20467"/>
    </source>
</evidence>
<gene>
    <name evidence="10" type="ORF">H9847_09140</name>
</gene>
<sequence>MKSTDEAIAALTNLGASTMKHMDCDEFFKQFMLIFDTAMSSINDALKEGLVSDIASSFFDATTMVRPDVAITNRVYFRFLKSDSDVLTNLNDVIALPEFKRQKAKFRFAICCGPTLLAFYNAKNHQTNSLELSRLGEYYSTFFEITGKDPILIEANVEASVKACQQITNLLDTLAKDNNIEQDHTHSINEFIRRVLFCLFAEATQIFESQQFTNAFANLVVNQGKDAKVFFTDLFTVLNTPENKRQELGQLMAKEILDFPYVNGGLFANQVFIPAFNTNTCKQLIECGKVKWNQISPAIFGAMFQNALDPALRHQQGAHYTSEENILKVIKPLFLDALTAEFEYIAALDESTPKAKDTKKEQLSLFHDKLSNLTFLDPACGCGNFLLIAYRELRRLENKVLELLLDENYLLLDEAIKVNINQFYGIEIEDWPAEIAHLSMWLMQHVMNQETGAKFGVSVATLPLKSSAVICQQNALTTDWNEVLPASKCSYIMGNPPFGGSVTTNEEQKRWLRDVYPPKHKLGRVDFVSGWFVKAASYMKSQPNIQAAFVATNSICQGQQVGILWGLLLSQGIRINFAYTSFKWSNAASKNAGVSCIIVGFGYRDVVDSAGDKRLFQVNKDQSITAITAKHISPYLKPVNSADDNSNTIVVKHSRPLSAPISMITGGMPIDGNNLIFADDEHNRIIADFPEAATFVKKFRGGKDIINDTYRWCLFLKEDDRNAWGEIPPIMQHVEACQRFREQSKKSGDAYKYRDRPWSFREQINPDHALAIPLVGSDGRYYVPMAFIEADTICSNLCLLIPNATPYHFGIVSSRIHMCWMRFTAGQLKTDGRYALQLTYNTFIWPQATPEQQETIGSLANKILDKHWVYQEDYNKTLADLYNQRTMPADLKQLHADLDIAVERLYRPEPFANDEERTSFMLRLYAEAVKAEQAKKKPTGSGTGKKRQSKAKAK</sequence>
<dbReference type="Pfam" id="PF20466">
    <property type="entry name" value="MmeI_TRD"/>
    <property type="match status" value="1"/>
</dbReference>
<dbReference type="EC" id="2.1.1.72" evidence="1"/>
<dbReference type="InterPro" id="IPR046820">
    <property type="entry name" value="MmeI_TRD"/>
</dbReference>
<evidence type="ECO:0000256" key="1">
    <source>
        <dbReference type="ARBA" id="ARBA00011900"/>
    </source>
</evidence>
<feature type="region of interest" description="Disordered" evidence="5">
    <location>
        <begin position="931"/>
        <end position="954"/>
    </location>
</feature>
<keyword evidence="3" id="KW-0808">Transferase</keyword>
<evidence type="ECO:0000313" key="11">
    <source>
        <dbReference type="Proteomes" id="UP000733611"/>
    </source>
</evidence>
<dbReference type="InterPro" id="IPR046819">
    <property type="entry name" value="MmeI_hel"/>
</dbReference>
<evidence type="ECO:0000259" key="6">
    <source>
        <dbReference type="Pfam" id="PF20465"/>
    </source>
</evidence>
<evidence type="ECO:0000256" key="5">
    <source>
        <dbReference type="SAM" id="MobiDB-lite"/>
    </source>
</evidence>
<dbReference type="SUPFAM" id="SSF53335">
    <property type="entry name" value="S-adenosyl-L-methionine-dependent methyltransferases"/>
    <property type="match status" value="1"/>
</dbReference>
<evidence type="ECO:0000256" key="3">
    <source>
        <dbReference type="ARBA" id="ARBA00022679"/>
    </source>
</evidence>
<feature type="domain" description="MmeI-like helicase spacer" evidence="6">
    <location>
        <begin position="186"/>
        <end position="267"/>
    </location>
</feature>
<dbReference type="PANTHER" id="PTHR33841:SF1">
    <property type="entry name" value="DNA METHYLTRANSFERASE A"/>
    <property type="match status" value="1"/>
</dbReference>
<dbReference type="InterPro" id="IPR046818">
    <property type="entry name" value="MmeI_C"/>
</dbReference>
<evidence type="ECO:0000256" key="4">
    <source>
        <dbReference type="ARBA" id="ARBA00047942"/>
    </source>
</evidence>
<feature type="domain" description="MmeI-like DNA-methyltransferase" evidence="9">
    <location>
        <begin position="357"/>
        <end position="602"/>
    </location>
</feature>
<feature type="domain" description="MmeI-like target recognition" evidence="7">
    <location>
        <begin position="645"/>
        <end position="847"/>
    </location>
</feature>
<organism evidence="10 11">
    <name type="scientific">Candidatus Anaerobiospirillum pullicola</name>
    <dbReference type="NCBI Taxonomy" id="2838451"/>
    <lineage>
        <taxon>Bacteria</taxon>
        <taxon>Pseudomonadati</taxon>
        <taxon>Pseudomonadota</taxon>
        <taxon>Gammaproteobacteria</taxon>
        <taxon>Aeromonadales</taxon>
        <taxon>Succinivibrionaceae</taxon>
        <taxon>Anaerobiospirillum</taxon>
    </lineage>
</organism>
<protein>
    <recommendedName>
        <fullName evidence="1">site-specific DNA-methyltransferase (adenine-specific)</fullName>
        <ecNumber evidence="1">2.1.1.72</ecNumber>
    </recommendedName>
</protein>
<evidence type="ECO:0000259" key="7">
    <source>
        <dbReference type="Pfam" id="PF20466"/>
    </source>
</evidence>
<reference evidence="10" key="1">
    <citation type="journal article" date="2021" name="PeerJ">
        <title>Extensive microbial diversity within the chicken gut microbiome revealed by metagenomics and culture.</title>
        <authorList>
            <person name="Gilroy R."/>
            <person name="Ravi A."/>
            <person name="Getino M."/>
            <person name="Pursley I."/>
            <person name="Horton D.L."/>
            <person name="Alikhan N.F."/>
            <person name="Baker D."/>
            <person name="Gharbi K."/>
            <person name="Hall N."/>
            <person name="Watson M."/>
            <person name="Adriaenssens E.M."/>
            <person name="Foster-Nyarko E."/>
            <person name="Jarju S."/>
            <person name="Secka A."/>
            <person name="Antonio M."/>
            <person name="Oren A."/>
            <person name="Chaudhuri R.R."/>
            <person name="La Ragione R."/>
            <person name="Hildebrand F."/>
            <person name="Pallen M.J."/>
        </authorList>
    </citation>
    <scope>NUCLEOTIDE SEQUENCE</scope>
    <source>
        <strain evidence="10">378</strain>
    </source>
</reference>
<comment type="catalytic activity">
    <reaction evidence="4">
        <text>a 2'-deoxyadenosine in DNA + S-adenosyl-L-methionine = an N(6)-methyl-2'-deoxyadenosine in DNA + S-adenosyl-L-homocysteine + H(+)</text>
        <dbReference type="Rhea" id="RHEA:15197"/>
        <dbReference type="Rhea" id="RHEA-COMP:12418"/>
        <dbReference type="Rhea" id="RHEA-COMP:12419"/>
        <dbReference type="ChEBI" id="CHEBI:15378"/>
        <dbReference type="ChEBI" id="CHEBI:57856"/>
        <dbReference type="ChEBI" id="CHEBI:59789"/>
        <dbReference type="ChEBI" id="CHEBI:90615"/>
        <dbReference type="ChEBI" id="CHEBI:90616"/>
        <dbReference type="EC" id="2.1.1.72"/>
    </reaction>
</comment>
<dbReference type="InterPro" id="IPR050953">
    <property type="entry name" value="N4_N6_ade-DNA_methylase"/>
</dbReference>
<accession>A0A948WYN9</accession>
<dbReference type="GO" id="GO:0009007">
    <property type="term" value="F:site-specific DNA-methyltransferase (adenine-specific) activity"/>
    <property type="evidence" value="ECO:0007669"/>
    <property type="project" value="UniProtKB-EC"/>
</dbReference>
<proteinExistence type="predicted"/>
<keyword evidence="2 10" id="KW-0489">Methyltransferase</keyword>
<dbReference type="Proteomes" id="UP000733611">
    <property type="component" value="Unassembled WGS sequence"/>
</dbReference>
<evidence type="ECO:0000313" key="10">
    <source>
        <dbReference type="EMBL" id="MBU3845005.1"/>
    </source>
</evidence>
<evidence type="ECO:0000259" key="9">
    <source>
        <dbReference type="Pfam" id="PF20473"/>
    </source>
</evidence>
<feature type="domain" description="MmeI-like C-terminal" evidence="8">
    <location>
        <begin position="849"/>
        <end position="929"/>
    </location>
</feature>
<feature type="compositionally biased region" description="Basic residues" evidence="5">
    <location>
        <begin position="944"/>
        <end position="954"/>
    </location>
</feature>
<evidence type="ECO:0000256" key="2">
    <source>
        <dbReference type="ARBA" id="ARBA00022603"/>
    </source>
</evidence>
<dbReference type="PANTHER" id="PTHR33841">
    <property type="entry name" value="DNA METHYLTRANSFERASE YEEA-RELATED"/>
    <property type="match status" value="1"/>
</dbReference>
<dbReference type="EMBL" id="JAHLFE010000187">
    <property type="protein sequence ID" value="MBU3845005.1"/>
    <property type="molecule type" value="Genomic_DNA"/>
</dbReference>
<dbReference type="InterPro" id="IPR029063">
    <property type="entry name" value="SAM-dependent_MTases_sf"/>
</dbReference>
<dbReference type="Pfam" id="PF20473">
    <property type="entry name" value="MmeI_Mtase"/>
    <property type="match status" value="1"/>
</dbReference>
<dbReference type="Pfam" id="PF20465">
    <property type="entry name" value="MmeI_hel"/>
    <property type="match status" value="1"/>
</dbReference>
<dbReference type="Gene3D" id="3.40.50.150">
    <property type="entry name" value="Vaccinia Virus protein VP39"/>
    <property type="match status" value="1"/>
</dbReference>
<name>A0A948WYN9_9GAMM</name>
<dbReference type="GO" id="GO:0032259">
    <property type="term" value="P:methylation"/>
    <property type="evidence" value="ECO:0007669"/>
    <property type="project" value="UniProtKB-KW"/>
</dbReference>
<dbReference type="Pfam" id="PF20467">
    <property type="entry name" value="MmeI_C"/>
    <property type="match status" value="1"/>
</dbReference>
<dbReference type="AlphaFoldDB" id="A0A948WYN9"/>
<reference evidence="10" key="2">
    <citation type="submission" date="2021-04" db="EMBL/GenBank/DDBJ databases">
        <authorList>
            <person name="Gilroy R."/>
        </authorList>
    </citation>
    <scope>NUCLEOTIDE SEQUENCE</scope>
    <source>
        <strain evidence="10">378</strain>
    </source>
</reference>
<comment type="caution">
    <text evidence="10">The sequence shown here is derived from an EMBL/GenBank/DDBJ whole genome shotgun (WGS) entry which is preliminary data.</text>
</comment>
<dbReference type="InterPro" id="IPR046816">
    <property type="entry name" value="MmeI_Mtase"/>
</dbReference>